<dbReference type="EMBL" id="CM042018">
    <property type="protein sequence ID" value="KAI3828975.1"/>
    <property type="molecule type" value="Genomic_DNA"/>
</dbReference>
<evidence type="ECO:0000313" key="2">
    <source>
        <dbReference type="Proteomes" id="UP001056120"/>
    </source>
</evidence>
<proteinExistence type="predicted"/>
<accession>A0ACB9K9L4</accession>
<gene>
    <name evidence="1" type="ORF">L1987_03088</name>
</gene>
<name>A0ACB9K9L4_9ASTR</name>
<sequence>MIDKSECKSNDERHSTRRKLRFEDDHVYDFQINTNVDLVMDVSTSDNSTCTNNSRIEVPRSSNSDYEIENVDLQCKKDVPEIHVVNLVTSHGRTRSQSQGQDGVSEWLWTLHQIGYCQGMSDLLSPFIVLFEDNAVLLCINFRAICKVGAVLMIIKHDHQALVGQQY</sequence>
<organism evidence="1 2">
    <name type="scientific">Smallanthus sonchifolius</name>
    <dbReference type="NCBI Taxonomy" id="185202"/>
    <lineage>
        <taxon>Eukaryota</taxon>
        <taxon>Viridiplantae</taxon>
        <taxon>Streptophyta</taxon>
        <taxon>Embryophyta</taxon>
        <taxon>Tracheophyta</taxon>
        <taxon>Spermatophyta</taxon>
        <taxon>Magnoliopsida</taxon>
        <taxon>eudicotyledons</taxon>
        <taxon>Gunneridae</taxon>
        <taxon>Pentapetalae</taxon>
        <taxon>asterids</taxon>
        <taxon>campanulids</taxon>
        <taxon>Asterales</taxon>
        <taxon>Asteraceae</taxon>
        <taxon>Asteroideae</taxon>
        <taxon>Heliantheae alliance</taxon>
        <taxon>Millerieae</taxon>
        <taxon>Smallanthus</taxon>
    </lineage>
</organism>
<dbReference type="Proteomes" id="UP001056120">
    <property type="component" value="Linkage Group LG01"/>
</dbReference>
<reference evidence="1 2" key="2">
    <citation type="journal article" date="2022" name="Mol. Ecol. Resour.">
        <title>The genomes of chicory, endive, great burdock and yacon provide insights into Asteraceae paleo-polyploidization history and plant inulin production.</title>
        <authorList>
            <person name="Fan W."/>
            <person name="Wang S."/>
            <person name="Wang H."/>
            <person name="Wang A."/>
            <person name="Jiang F."/>
            <person name="Liu H."/>
            <person name="Zhao H."/>
            <person name="Xu D."/>
            <person name="Zhang Y."/>
        </authorList>
    </citation>
    <scope>NUCLEOTIDE SEQUENCE [LARGE SCALE GENOMIC DNA]</scope>
    <source>
        <strain evidence="2">cv. Yunnan</strain>
        <tissue evidence="1">Leaves</tissue>
    </source>
</reference>
<reference evidence="2" key="1">
    <citation type="journal article" date="2022" name="Mol. Ecol. Resour.">
        <title>The genomes of chicory, endive, great burdock and yacon provide insights into Asteraceae palaeo-polyploidization history and plant inulin production.</title>
        <authorList>
            <person name="Fan W."/>
            <person name="Wang S."/>
            <person name="Wang H."/>
            <person name="Wang A."/>
            <person name="Jiang F."/>
            <person name="Liu H."/>
            <person name="Zhao H."/>
            <person name="Xu D."/>
            <person name="Zhang Y."/>
        </authorList>
    </citation>
    <scope>NUCLEOTIDE SEQUENCE [LARGE SCALE GENOMIC DNA]</scope>
    <source>
        <strain evidence="2">cv. Yunnan</strain>
    </source>
</reference>
<evidence type="ECO:0000313" key="1">
    <source>
        <dbReference type="EMBL" id="KAI3828975.1"/>
    </source>
</evidence>
<comment type="caution">
    <text evidence="1">The sequence shown here is derived from an EMBL/GenBank/DDBJ whole genome shotgun (WGS) entry which is preliminary data.</text>
</comment>
<protein>
    <submittedName>
        <fullName evidence="1">Uncharacterized protein</fullName>
    </submittedName>
</protein>
<keyword evidence="2" id="KW-1185">Reference proteome</keyword>